<dbReference type="GO" id="GO:0005874">
    <property type="term" value="C:microtubule"/>
    <property type="evidence" value="ECO:0007669"/>
    <property type="project" value="UniProtKB-KW"/>
</dbReference>
<dbReference type="InterPro" id="IPR056524">
    <property type="entry name" value="KIF6/9_C"/>
</dbReference>
<proteinExistence type="inferred from homology"/>
<feature type="compositionally biased region" description="Polar residues" evidence="6">
    <location>
        <begin position="24"/>
        <end position="35"/>
    </location>
</feature>
<feature type="compositionally biased region" description="Acidic residues" evidence="6">
    <location>
        <begin position="1"/>
        <end position="22"/>
    </location>
</feature>
<dbReference type="GO" id="GO:0005524">
    <property type="term" value="F:ATP binding"/>
    <property type="evidence" value="ECO:0007669"/>
    <property type="project" value="UniProtKB-UniRule"/>
</dbReference>
<reference evidence="8" key="1">
    <citation type="submission" date="2021-02" db="EMBL/GenBank/DDBJ databases">
        <authorList>
            <person name="Palmer J.M."/>
        </authorList>
    </citation>
    <scope>NUCLEOTIDE SEQUENCE</scope>
    <source>
        <strain evidence="8">SCRP23</strain>
    </source>
</reference>
<dbReference type="PANTHER" id="PTHR47968">
    <property type="entry name" value="CENTROMERE PROTEIN E"/>
    <property type="match status" value="1"/>
</dbReference>
<dbReference type="InterPro" id="IPR019821">
    <property type="entry name" value="Kinesin_motor_CS"/>
</dbReference>
<feature type="region of interest" description="Disordered" evidence="6">
    <location>
        <begin position="728"/>
        <end position="804"/>
    </location>
</feature>
<feature type="region of interest" description="Disordered" evidence="6">
    <location>
        <begin position="534"/>
        <end position="554"/>
    </location>
</feature>
<evidence type="ECO:0000313" key="8">
    <source>
        <dbReference type="EMBL" id="KAG7394756.1"/>
    </source>
</evidence>
<dbReference type="EMBL" id="JAGDFL010000248">
    <property type="protein sequence ID" value="KAG7394756.1"/>
    <property type="molecule type" value="Genomic_DNA"/>
</dbReference>
<dbReference type="PANTHER" id="PTHR47968:SF67">
    <property type="entry name" value="KINESIN MOTOR DOMAIN-CONTAINING PROTEIN"/>
    <property type="match status" value="1"/>
</dbReference>
<dbReference type="AlphaFoldDB" id="A0A8T1WMX3"/>
<dbReference type="PROSITE" id="PS50067">
    <property type="entry name" value="KINESIN_MOTOR_2"/>
    <property type="match status" value="1"/>
</dbReference>
<feature type="compositionally biased region" description="Basic and acidic residues" evidence="6">
    <location>
        <begin position="752"/>
        <end position="779"/>
    </location>
</feature>
<evidence type="ECO:0000256" key="3">
    <source>
        <dbReference type="PROSITE-ProRule" id="PRU00283"/>
    </source>
</evidence>
<dbReference type="PROSITE" id="PS00411">
    <property type="entry name" value="KINESIN_MOTOR_1"/>
    <property type="match status" value="1"/>
</dbReference>
<feature type="coiled-coil region" evidence="5">
    <location>
        <begin position="596"/>
        <end position="668"/>
    </location>
</feature>
<feature type="region of interest" description="Disordered" evidence="6">
    <location>
        <begin position="1"/>
        <end position="38"/>
    </location>
</feature>
<organism evidence="8 9">
    <name type="scientific">Phytophthora boehmeriae</name>
    <dbReference type="NCBI Taxonomy" id="109152"/>
    <lineage>
        <taxon>Eukaryota</taxon>
        <taxon>Sar</taxon>
        <taxon>Stramenopiles</taxon>
        <taxon>Oomycota</taxon>
        <taxon>Peronosporomycetes</taxon>
        <taxon>Peronosporales</taxon>
        <taxon>Peronosporaceae</taxon>
        <taxon>Phytophthora</taxon>
    </lineage>
</organism>
<evidence type="ECO:0000313" key="9">
    <source>
        <dbReference type="Proteomes" id="UP000693981"/>
    </source>
</evidence>
<dbReference type="GO" id="GO:0007018">
    <property type="term" value="P:microtubule-based movement"/>
    <property type="evidence" value="ECO:0007669"/>
    <property type="project" value="InterPro"/>
</dbReference>
<dbReference type="Proteomes" id="UP000693981">
    <property type="component" value="Unassembled WGS sequence"/>
</dbReference>
<evidence type="ECO:0000256" key="6">
    <source>
        <dbReference type="SAM" id="MobiDB-lite"/>
    </source>
</evidence>
<accession>A0A8T1WMX3</accession>
<dbReference type="GO" id="GO:0008017">
    <property type="term" value="F:microtubule binding"/>
    <property type="evidence" value="ECO:0007669"/>
    <property type="project" value="InterPro"/>
</dbReference>
<keyword evidence="9" id="KW-1185">Reference proteome</keyword>
<name>A0A8T1WMX3_9STRA</name>
<evidence type="ECO:0000256" key="1">
    <source>
        <dbReference type="ARBA" id="ARBA00022741"/>
    </source>
</evidence>
<gene>
    <name evidence="8" type="primary">KIF6_2</name>
    <name evidence="8" type="ORF">PHYBOEH_004706</name>
</gene>
<sequence>MDTEEDYDTQQNNGDDDGDQEDTASTVNGDESQQAEADANIRIFLRVKPSKRPSGFFSWDEDSNTMKYDIPKDVAAGLINNSRTMYKFRFDSVIGMEARQEEVFDRVGRPCVDSALNGFNSTIFAYGQTGSGKTFTITGGAERYEDRGLIPRALSMIFDRMRNNASQQQILAHISYLEIYNNQGYDLLDPNHESTKSLDDLPRVAMLEDEDGNCHLRNLSMHPVTTEEDALNLLFLGDTNRAVSETAMNLASSRSHCVFTVSLETRKTGSEVVLRSKLHLVDLAGSERAHKTGAKGQLLREAAYINTSLHYLEMVIVALHEKNTKGRTHIPYRNSMMTSVLRDSLGGNCKTVMVATRVARVKNDARLNEEVDPAVIIRQLKAQVASLEEELAILKGDVNEGEELKEYEIDKLRQKCLNFVNDPEPSAHLAMGEFTYTKMKACFGILKSMANVAGAAAASSSGEAGASAVPRGTKLLSAGSGGNNQELEQRVHELEQLVQQRDNEIAIMVNMIRKERGTALPAELMGRSTVEYTSNQDEMHDVQPQRKRSIPAKPPGDYMSTFVVDPAVLEDPAKAFEAFKVQYPKNGAIRDNKIALKRKYDTAKALANEVNNARNNIKAITLKIEKLRKQQAIADEGLLDGGGDENVVSAVRAENEAAEQKLKEQIDTHKIAYKKGFNELSELKKEIQHIQKMLEMGRIKLQKDFDLWYQRQGKGALLTETLLAQPKPETSKLGSSSKNQTSGLAATPSKSKSPERPESAHRKSPRWESESRASSDSKKTASLSSSQSLRSSATKLSTASSSVDDDVSGFYEALDILKRRNNARK</sequence>
<dbReference type="Pfam" id="PF00225">
    <property type="entry name" value="Kinesin"/>
    <property type="match status" value="1"/>
</dbReference>
<feature type="compositionally biased region" description="Polar residues" evidence="6">
    <location>
        <begin position="732"/>
        <end position="744"/>
    </location>
</feature>
<feature type="compositionally biased region" description="Low complexity" evidence="6">
    <location>
        <begin position="780"/>
        <end position="802"/>
    </location>
</feature>
<keyword evidence="2 3" id="KW-0067">ATP-binding</keyword>
<keyword evidence="3 4" id="KW-0505">Motor protein</keyword>
<dbReference type="InterPro" id="IPR001752">
    <property type="entry name" value="Kinesin_motor_dom"/>
</dbReference>
<comment type="similarity">
    <text evidence="3 4">Belongs to the TRAFAC class myosin-kinesin ATPase superfamily. Kinesin family.</text>
</comment>
<protein>
    <recommendedName>
        <fullName evidence="4">Kinesin-like protein</fullName>
    </recommendedName>
</protein>
<evidence type="ECO:0000259" key="7">
    <source>
        <dbReference type="PROSITE" id="PS50067"/>
    </source>
</evidence>
<dbReference type="SMART" id="SM00129">
    <property type="entry name" value="KISc"/>
    <property type="match status" value="1"/>
</dbReference>
<keyword evidence="4" id="KW-0493">Microtubule</keyword>
<evidence type="ECO:0000256" key="4">
    <source>
        <dbReference type="RuleBase" id="RU000394"/>
    </source>
</evidence>
<feature type="binding site" evidence="3">
    <location>
        <begin position="127"/>
        <end position="134"/>
    </location>
    <ligand>
        <name>ATP</name>
        <dbReference type="ChEBI" id="CHEBI:30616"/>
    </ligand>
</feature>
<evidence type="ECO:0000256" key="2">
    <source>
        <dbReference type="ARBA" id="ARBA00022840"/>
    </source>
</evidence>
<evidence type="ECO:0000256" key="5">
    <source>
        <dbReference type="SAM" id="Coils"/>
    </source>
</evidence>
<dbReference type="InterPro" id="IPR027640">
    <property type="entry name" value="Kinesin-like_fam"/>
</dbReference>
<keyword evidence="1 3" id="KW-0547">Nucleotide-binding</keyword>
<dbReference type="OrthoDB" id="3176171at2759"/>
<keyword evidence="5" id="KW-0175">Coiled coil</keyword>
<dbReference type="Pfam" id="PF23735">
    <property type="entry name" value="KIF9"/>
    <property type="match status" value="1"/>
</dbReference>
<comment type="caution">
    <text evidence="8">The sequence shown here is derived from an EMBL/GenBank/DDBJ whole genome shotgun (WGS) entry which is preliminary data.</text>
</comment>
<feature type="domain" description="Kinesin motor" evidence="7">
    <location>
        <begin position="40"/>
        <end position="380"/>
    </location>
</feature>
<dbReference type="GO" id="GO:0003777">
    <property type="term" value="F:microtubule motor activity"/>
    <property type="evidence" value="ECO:0007669"/>
    <property type="project" value="InterPro"/>
</dbReference>
<feature type="coiled-coil region" evidence="5">
    <location>
        <begin position="377"/>
        <end position="404"/>
    </location>
</feature>